<comment type="subcellular location">
    <subcellularLocation>
        <location evidence="1">Cytoplasm</location>
    </subcellularLocation>
</comment>
<feature type="transmembrane region" description="Helical" evidence="6">
    <location>
        <begin position="7"/>
        <end position="27"/>
    </location>
</feature>
<feature type="domain" description="SH3" evidence="7">
    <location>
        <begin position="239"/>
        <end position="298"/>
    </location>
</feature>
<evidence type="ECO:0000313" key="9">
    <source>
        <dbReference type="Proteomes" id="UP000789508"/>
    </source>
</evidence>
<evidence type="ECO:0000256" key="2">
    <source>
        <dbReference type="ARBA" id="ARBA00022443"/>
    </source>
</evidence>
<keyword evidence="6" id="KW-1133">Transmembrane helix</keyword>
<evidence type="ECO:0000256" key="4">
    <source>
        <dbReference type="PROSITE-ProRule" id="PRU00192"/>
    </source>
</evidence>
<dbReference type="EMBL" id="CAJVPS010000564">
    <property type="protein sequence ID" value="CAG8495010.1"/>
    <property type="molecule type" value="Genomic_DNA"/>
</dbReference>
<proteinExistence type="predicted"/>
<evidence type="ECO:0000256" key="5">
    <source>
        <dbReference type="SAM" id="MobiDB-lite"/>
    </source>
</evidence>
<protein>
    <submittedName>
        <fullName evidence="8">13520_t:CDS:1</fullName>
    </submittedName>
</protein>
<evidence type="ECO:0000313" key="8">
    <source>
        <dbReference type="EMBL" id="CAG8495010.1"/>
    </source>
</evidence>
<dbReference type="Pfam" id="PF00018">
    <property type="entry name" value="SH3_1"/>
    <property type="match status" value="1"/>
</dbReference>
<keyword evidence="6" id="KW-0472">Membrane</keyword>
<dbReference type="OrthoDB" id="443981at2759"/>
<dbReference type="GO" id="GO:0008289">
    <property type="term" value="F:lipid binding"/>
    <property type="evidence" value="ECO:0007669"/>
    <property type="project" value="TreeGrafter"/>
</dbReference>
<evidence type="ECO:0000256" key="3">
    <source>
        <dbReference type="ARBA" id="ARBA00022490"/>
    </source>
</evidence>
<dbReference type="PRINTS" id="PR00452">
    <property type="entry name" value="SH3DOMAIN"/>
</dbReference>
<dbReference type="AlphaFoldDB" id="A0A9N8ZFR5"/>
<keyword evidence="6" id="KW-0812">Transmembrane</keyword>
<dbReference type="GO" id="GO:0051666">
    <property type="term" value="P:actin cortical patch localization"/>
    <property type="evidence" value="ECO:0007669"/>
    <property type="project" value="InterPro"/>
</dbReference>
<dbReference type="GO" id="GO:0015629">
    <property type="term" value="C:actin cytoskeleton"/>
    <property type="evidence" value="ECO:0007669"/>
    <property type="project" value="TreeGrafter"/>
</dbReference>
<accession>A0A9N8ZFR5</accession>
<keyword evidence="9" id="KW-1185">Reference proteome</keyword>
<dbReference type="InterPro" id="IPR046982">
    <property type="entry name" value="BIN3/RVS161-like"/>
</dbReference>
<evidence type="ECO:0000259" key="7">
    <source>
        <dbReference type="PROSITE" id="PS50002"/>
    </source>
</evidence>
<comment type="caution">
    <text evidence="8">The sequence shown here is derived from an EMBL/GenBank/DDBJ whole genome shotgun (WGS) entry which is preliminary data.</text>
</comment>
<dbReference type="PANTHER" id="PTHR47174">
    <property type="entry name" value="BRIDGING INTEGRATOR 3"/>
    <property type="match status" value="1"/>
</dbReference>
<keyword evidence="3" id="KW-0963">Cytoplasm</keyword>
<evidence type="ECO:0000256" key="6">
    <source>
        <dbReference type="SAM" id="Phobius"/>
    </source>
</evidence>
<dbReference type="InterPro" id="IPR001452">
    <property type="entry name" value="SH3_domain"/>
</dbReference>
<feature type="transmembrane region" description="Helical" evidence="6">
    <location>
        <begin position="79"/>
        <end position="99"/>
    </location>
</feature>
<dbReference type="GO" id="GO:0006897">
    <property type="term" value="P:endocytosis"/>
    <property type="evidence" value="ECO:0007669"/>
    <property type="project" value="InterPro"/>
</dbReference>
<dbReference type="GO" id="GO:0005737">
    <property type="term" value="C:cytoplasm"/>
    <property type="evidence" value="ECO:0007669"/>
    <property type="project" value="UniProtKB-SubCell"/>
</dbReference>
<dbReference type="PROSITE" id="PS50002">
    <property type="entry name" value="SH3"/>
    <property type="match status" value="1"/>
</dbReference>
<dbReference type="SMART" id="SM00326">
    <property type="entry name" value="SH3"/>
    <property type="match status" value="1"/>
</dbReference>
<dbReference type="GO" id="GO:0097320">
    <property type="term" value="P:plasma membrane tubulation"/>
    <property type="evidence" value="ECO:0007669"/>
    <property type="project" value="TreeGrafter"/>
</dbReference>
<reference evidence="8" key="1">
    <citation type="submission" date="2021-06" db="EMBL/GenBank/DDBJ databases">
        <authorList>
            <person name="Kallberg Y."/>
            <person name="Tangrot J."/>
            <person name="Rosling A."/>
        </authorList>
    </citation>
    <scope>NUCLEOTIDE SEQUENCE</scope>
    <source>
        <strain evidence="8">FL130A</strain>
    </source>
</reference>
<dbReference type="InterPro" id="IPR036028">
    <property type="entry name" value="SH3-like_dom_sf"/>
</dbReference>
<organism evidence="8 9">
    <name type="scientific">Ambispora leptoticha</name>
    <dbReference type="NCBI Taxonomy" id="144679"/>
    <lineage>
        <taxon>Eukaryota</taxon>
        <taxon>Fungi</taxon>
        <taxon>Fungi incertae sedis</taxon>
        <taxon>Mucoromycota</taxon>
        <taxon>Glomeromycotina</taxon>
        <taxon>Glomeromycetes</taxon>
        <taxon>Archaeosporales</taxon>
        <taxon>Ambisporaceae</taxon>
        <taxon>Ambispora</taxon>
    </lineage>
</organism>
<sequence>MTWHFQALRAIHPLTFSVSVLIIVLLSRWLDRAHVFYNEGRAYPADVYYTFVLACISTLLGTGLCIPKISRTYAFRPPVLFTFGLLMVAWLADAIAIVARKDNGSIMDKASITDNENIVDDDEDERRNEAARIGIAVMGLAWIEFVLFDLTLFVKYLVQKRRRNKFADTKNLDSDAKELSMDLENGDVKPGALIVQENIVEQKTPLANQNENKNGNNDKSNDNDANATDDNTKDIKNNDGEIYAEARYDFKYQEGSNFSFKVGDKIRITKKTNSTKDWWKGEINGKEGEFPADYVRLL</sequence>
<feature type="compositionally biased region" description="Low complexity" evidence="5">
    <location>
        <begin position="207"/>
        <end position="229"/>
    </location>
</feature>
<dbReference type="Proteomes" id="UP000789508">
    <property type="component" value="Unassembled WGS sequence"/>
</dbReference>
<name>A0A9N8ZFR5_9GLOM</name>
<dbReference type="PANTHER" id="PTHR47174:SF3">
    <property type="entry name" value="BRIDGING INTEGRATOR 3"/>
    <property type="match status" value="1"/>
</dbReference>
<gene>
    <name evidence="8" type="ORF">ALEPTO_LOCUS3184</name>
</gene>
<dbReference type="SUPFAM" id="SSF50044">
    <property type="entry name" value="SH3-domain"/>
    <property type="match status" value="1"/>
</dbReference>
<feature type="transmembrane region" description="Helical" evidence="6">
    <location>
        <begin position="133"/>
        <end position="158"/>
    </location>
</feature>
<dbReference type="Gene3D" id="2.30.30.40">
    <property type="entry name" value="SH3 Domains"/>
    <property type="match status" value="1"/>
</dbReference>
<evidence type="ECO:0000256" key="1">
    <source>
        <dbReference type="ARBA" id="ARBA00004496"/>
    </source>
</evidence>
<keyword evidence="2 4" id="KW-0728">SH3 domain</keyword>
<feature type="transmembrane region" description="Helical" evidence="6">
    <location>
        <begin position="47"/>
        <end position="67"/>
    </location>
</feature>
<feature type="region of interest" description="Disordered" evidence="5">
    <location>
        <begin position="203"/>
        <end position="238"/>
    </location>
</feature>